<feature type="domain" description="LicD/FKTN/FKRP nucleotidyltransferase" evidence="1">
    <location>
        <begin position="177"/>
        <end position="390"/>
    </location>
</feature>
<keyword evidence="3" id="KW-1185">Reference proteome</keyword>
<protein>
    <submittedName>
        <fullName evidence="2">LicD family protein</fullName>
    </submittedName>
</protein>
<dbReference type="PANTHER" id="PTHR43404:SF2">
    <property type="entry name" value="LIPOPOLYSACCHARIDE CHOLINEPHOSPHOTRANSFERASE LICD"/>
    <property type="match status" value="1"/>
</dbReference>
<dbReference type="PANTHER" id="PTHR43404">
    <property type="entry name" value="LIPOPOLYSACCHARIDE CHOLINEPHOSPHOTRANSFERASE LICD"/>
    <property type="match status" value="1"/>
</dbReference>
<sequence>MYTVIFGCGNVGKRTLHFLGADVVNYFCDNNPNVIGQSVEGHEIISYQELINLVQTEEVLLVLGVNGHNAEQLAEQLDGDGVCDYVVAKELPGFETKEHIDFEILDSLKSKEVRNTYMIRYLHTRLNKEKRRVDYFKRHASIYHMSPATGKLREKQMLVQNRAVKALSFLEEHCPVSCWITSGTLIGRMRHNGFIPWDDDIDFGIMREGVHKLMDFFKKYSTVFIPGVKTLKDGINKSDISPFDTWEEVKTAVGKNYFLLVFPDFIRICTMDNEDVVTELELFAFDYYREDLTIQEYASYVSDAFIVKKNSTSMKDWFDYCYDTIENKGIVSQKPTNKILPGIDSFIYRGLWNIEDFIPTKAIFPLKKVEYEGAYFLAPNDEERYMQHEYPNWKEFPSDVGDVEEG</sequence>
<evidence type="ECO:0000259" key="1">
    <source>
        <dbReference type="Pfam" id="PF04991"/>
    </source>
</evidence>
<name>A0A7G9FMY3_9FIRM</name>
<dbReference type="AlphaFoldDB" id="A0A7G9FMY3"/>
<reference evidence="2 3" key="1">
    <citation type="submission" date="2020-08" db="EMBL/GenBank/DDBJ databases">
        <authorList>
            <person name="Liu C."/>
            <person name="Sun Q."/>
        </authorList>
    </citation>
    <scope>NUCLEOTIDE SEQUENCE [LARGE SCALE GENOMIC DNA]</scope>
    <source>
        <strain evidence="2 3">NSJ-4</strain>
    </source>
</reference>
<proteinExistence type="predicted"/>
<organism evidence="2 3">
    <name type="scientific">Wujia chipingensis</name>
    <dbReference type="NCBI Taxonomy" id="2763670"/>
    <lineage>
        <taxon>Bacteria</taxon>
        <taxon>Bacillati</taxon>
        <taxon>Bacillota</taxon>
        <taxon>Clostridia</taxon>
        <taxon>Lachnospirales</taxon>
        <taxon>Lachnospiraceae</taxon>
        <taxon>Wujia</taxon>
    </lineage>
</organism>
<dbReference type="Gene3D" id="3.40.50.720">
    <property type="entry name" value="NAD(P)-binding Rossmann-like Domain"/>
    <property type="match status" value="1"/>
</dbReference>
<dbReference type="Proteomes" id="UP000515819">
    <property type="component" value="Chromosome"/>
</dbReference>
<dbReference type="InterPro" id="IPR007074">
    <property type="entry name" value="LicD/FKTN/FKRP_NTP_transf"/>
</dbReference>
<dbReference type="Pfam" id="PF04991">
    <property type="entry name" value="LicD"/>
    <property type="match status" value="1"/>
</dbReference>
<dbReference type="RefSeq" id="WP_249321384.1">
    <property type="nucleotide sequence ID" value="NZ_CP060632.1"/>
</dbReference>
<dbReference type="InterPro" id="IPR052942">
    <property type="entry name" value="LPS_cholinephosphotransferase"/>
</dbReference>
<dbReference type="KEGG" id="wcp:H9Q76_00970"/>
<gene>
    <name evidence="2" type="ORF">H9Q76_00970</name>
</gene>
<dbReference type="GO" id="GO:0009100">
    <property type="term" value="P:glycoprotein metabolic process"/>
    <property type="evidence" value="ECO:0007669"/>
    <property type="project" value="UniProtKB-ARBA"/>
</dbReference>
<dbReference type="EMBL" id="CP060632">
    <property type="protein sequence ID" value="QNL99914.1"/>
    <property type="molecule type" value="Genomic_DNA"/>
</dbReference>
<accession>A0A7G9FMY3</accession>
<evidence type="ECO:0000313" key="2">
    <source>
        <dbReference type="EMBL" id="QNL99914.1"/>
    </source>
</evidence>
<evidence type="ECO:0000313" key="3">
    <source>
        <dbReference type="Proteomes" id="UP000515819"/>
    </source>
</evidence>